<evidence type="ECO:0008006" key="4">
    <source>
        <dbReference type="Google" id="ProtNLM"/>
    </source>
</evidence>
<keyword evidence="1" id="KW-0732">Signal</keyword>
<dbReference type="RefSeq" id="XP_053022746.1">
    <property type="nucleotide sequence ID" value="XM_053172265.1"/>
</dbReference>
<feature type="chain" id="PRO_5045504797" description="Secreted protein" evidence="1">
    <location>
        <begin position="24"/>
        <end position="78"/>
    </location>
</feature>
<evidence type="ECO:0000313" key="3">
    <source>
        <dbReference type="Proteomes" id="UP001164743"/>
    </source>
</evidence>
<accession>A0ABY7CST8</accession>
<dbReference type="Proteomes" id="UP001164743">
    <property type="component" value="Chromosome 8A"/>
</dbReference>
<reference evidence="2" key="1">
    <citation type="submission" date="2022-10" db="EMBL/GenBank/DDBJ databases">
        <title>Puccinia triticina Genome sequencing and assembly.</title>
        <authorList>
            <person name="Li C."/>
        </authorList>
    </citation>
    <scope>NUCLEOTIDE SEQUENCE</scope>
    <source>
        <strain evidence="2">Pt15</strain>
    </source>
</reference>
<name>A0ABY7CST8_9BASI</name>
<gene>
    <name evidence="2" type="ORF">PtA15_8A92</name>
</gene>
<proteinExistence type="predicted"/>
<dbReference type="EMBL" id="CP110428">
    <property type="protein sequence ID" value="WAQ87191.1"/>
    <property type="molecule type" value="Genomic_DNA"/>
</dbReference>
<feature type="signal peptide" evidence="1">
    <location>
        <begin position="1"/>
        <end position="23"/>
    </location>
</feature>
<evidence type="ECO:0000313" key="2">
    <source>
        <dbReference type="EMBL" id="WAQ87191.1"/>
    </source>
</evidence>
<dbReference type="GeneID" id="77813159"/>
<sequence>MICASAFVLRLVIFLLSPPPTDLFVRAEQRRDRTAKIPAPLPQASHCHSDPPLSSNDCSMMANVVDRPGWTLHPHFSD</sequence>
<evidence type="ECO:0000256" key="1">
    <source>
        <dbReference type="SAM" id="SignalP"/>
    </source>
</evidence>
<organism evidence="2 3">
    <name type="scientific">Puccinia triticina</name>
    <dbReference type="NCBI Taxonomy" id="208348"/>
    <lineage>
        <taxon>Eukaryota</taxon>
        <taxon>Fungi</taxon>
        <taxon>Dikarya</taxon>
        <taxon>Basidiomycota</taxon>
        <taxon>Pucciniomycotina</taxon>
        <taxon>Pucciniomycetes</taxon>
        <taxon>Pucciniales</taxon>
        <taxon>Pucciniaceae</taxon>
        <taxon>Puccinia</taxon>
    </lineage>
</organism>
<protein>
    <recommendedName>
        <fullName evidence="4">Secreted protein</fullName>
    </recommendedName>
</protein>
<keyword evidence="3" id="KW-1185">Reference proteome</keyword>